<evidence type="ECO:0000313" key="14">
    <source>
        <dbReference type="EMBL" id="KWS04911.1"/>
    </source>
</evidence>
<evidence type="ECO:0000256" key="7">
    <source>
        <dbReference type="ARBA" id="ARBA00022833"/>
    </source>
</evidence>
<dbReference type="GO" id="GO:0019843">
    <property type="term" value="F:rRNA binding"/>
    <property type="evidence" value="ECO:0007669"/>
    <property type="project" value="UniProtKB-KW"/>
</dbReference>
<dbReference type="OrthoDB" id="9809485at2"/>
<dbReference type="GO" id="GO:0005525">
    <property type="term" value="F:GTP binding"/>
    <property type="evidence" value="ECO:0007669"/>
    <property type="project" value="UniProtKB-UniRule"/>
</dbReference>
<dbReference type="Gene3D" id="1.10.40.50">
    <property type="entry name" value="Probable gtpase engc, domain 3"/>
    <property type="match status" value="1"/>
</dbReference>
<comment type="similarity">
    <text evidence="10">Belongs to the TRAFAC class YlqF/YawG GTPase family. RsgA subfamily.</text>
</comment>
<evidence type="ECO:0000256" key="10">
    <source>
        <dbReference type="HAMAP-Rule" id="MF_01820"/>
    </source>
</evidence>
<keyword evidence="6 10" id="KW-0378">Hydrolase</keyword>
<dbReference type="NCBIfam" id="TIGR00157">
    <property type="entry name" value="ribosome small subunit-dependent GTPase A"/>
    <property type="match status" value="1"/>
</dbReference>
<gene>
    <name evidence="10" type="primary">rsgA</name>
    <name evidence="14" type="ORF">AZ78_2461</name>
</gene>
<dbReference type="Proteomes" id="UP000023435">
    <property type="component" value="Unassembled WGS sequence"/>
</dbReference>
<feature type="binding site" evidence="10">
    <location>
        <position position="322"/>
    </location>
    <ligand>
        <name>Zn(2+)</name>
        <dbReference type="ChEBI" id="CHEBI:29105"/>
    </ligand>
</feature>
<comment type="caution">
    <text evidence="14">The sequence shown here is derived from an EMBL/GenBank/DDBJ whole genome shotgun (WGS) entry which is preliminary data.</text>
</comment>
<evidence type="ECO:0000259" key="13">
    <source>
        <dbReference type="PROSITE" id="PS51721"/>
    </source>
</evidence>
<dbReference type="EMBL" id="JAJA02000001">
    <property type="protein sequence ID" value="KWS04911.1"/>
    <property type="molecule type" value="Genomic_DNA"/>
</dbReference>
<dbReference type="SUPFAM" id="SSF52540">
    <property type="entry name" value="P-loop containing nucleoside triphosphate hydrolases"/>
    <property type="match status" value="1"/>
</dbReference>
<evidence type="ECO:0000256" key="8">
    <source>
        <dbReference type="ARBA" id="ARBA00022884"/>
    </source>
</evidence>
<evidence type="ECO:0000256" key="9">
    <source>
        <dbReference type="ARBA" id="ARBA00023134"/>
    </source>
</evidence>
<evidence type="ECO:0000256" key="6">
    <source>
        <dbReference type="ARBA" id="ARBA00022801"/>
    </source>
</evidence>
<comment type="subunit">
    <text evidence="10">Monomer. Associates with 30S ribosomal subunit, binds 16S rRNA.</text>
</comment>
<dbReference type="GO" id="GO:0046872">
    <property type="term" value="F:metal ion binding"/>
    <property type="evidence" value="ECO:0007669"/>
    <property type="project" value="UniProtKB-KW"/>
</dbReference>
<feature type="binding site" evidence="10">
    <location>
        <position position="309"/>
    </location>
    <ligand>
        <name>Zn(2+)</name>
        <dbReference type="ChEBI" id="CHEBI:29105"/>
    </ligand>
</feature>
<dbReference type="Pfam" id="PF03193">
    <property type="entry name" value="RsgA_GTPase"/>
    <property type="match status" value="1"/>
</dbReference>
<protein>
    <recommendedName>
        <fullName evidence="10">Small ribosomal subunit biogenesis GTPase RsgA</fullName>
        <ecNumber evidence="10">3.6.1.-</ecNumber>
    </recommendedName>
</protein>
<dbReference type="PANTHER" id="PTHR32120:SF10">
    <property type="entry name" value="SMALL RIBOSOMAL SUBUNIT BIOGENESIS GTPASE RSGA"/>
    <property type="match status" value="1"/>
</dbReference>
<feature type="domain" description="CP-type G" evidence="13">
    <location>
        <begin position="127"/>
        <end position="287"/>
    </location>
</feature>
<dbReference type="Gene3D" id="3.40.50.300">
    <property type="entry name" value="P-loop containing nucleotide triphosphate hydrolases"/>
    <property type="match status" value="1"/>
</dbReference>
<feature type="region of interest" description="Disordered" evidence="11">
    <location>
        <begin position="350"/>
        <end position="387"/>
    </location>
</feature>
<keyword evidence="2 10" id="KW-0690">Ribosome biogenesis</keyword>
<evidence type="ECO:0000313" key="15">
    <source>
        <dbReference type="Proteomes" id="UP000023435"/>
    </source>
</evidence>
<keyword evidence="1 10" id="KW-0963">Cytoplasm</keyword>
<feature type="binding site" evidence="10">
    <location>
        <position position="316"/>
    </location>
    <ligand>
        <name>Zn(2+)</name>
        <dbReference type="ChEBI" id="CHEBI:29105"/>
    </ligand>
</feature>
<comment type="cofactor">
    <cofactor evidence="10">
        <name>Zn(2+)</name>
        <dbReference type="ChEBI" id="CHEBI:29105"/>
    </cofactor>
    <text evidence="10">Binds 1 zinc ion per subunit.</text>
</comment>
<accession>A0A125MMY8</accession>
<evidence type="ECO:0000256" key="11">
    <source>
        <dbReference type="SAM" id="MobiDB-lite"/>
    </source>
</evidence>
<dbReference type="RefSeq" id="WP_036102580.1">
    <property type="nucleotide sequence ID" value="NZ_JAJA02000001.1"/>
</dbReference>
<keyword evidence="8 10" id="KW-0694">RNA-binding</keyword>
<keyword evidence="9 10" id="KW-0342">GTP-binding</keyword>
<dbReference type="PANTHER" id="PTHR32120">
    <property type="entry name" value="SMALL RIBOSOMAL SUBUNIT BIOGENESIS GTPASE RSGA"/>
    <property type="match status" value="1"/>
</dbReference>
<keyword evidence="4 10" id="KW-0699">rRNA-binding</keyword>
<comment type="subcellular location">
    <subcellularLocation>
        <location evidence="10">Cytoplasm</location>
    </subcellularLocation>
</comment>
<feature type="binding site" evidence="10">
    <location>
        <position position="314"/>
    </location>
    <ligand>
        <name>Zn(2+)</name>
        <dbReference type="ChEBI" id="CHEBI:29105"/>
    </ligand>
</feature>
<feature type="compositionally biased region" description="Low complexity" evidence="11">
    <location>
        <begin position="368"/>
        <end position="379"/>
    </location>
</feature>
<name>A0A125MMY8_9GAMM</name>
<keyword evidence="5 10" id="KW-0547">Nucleotide-binding</keyword>
<keyword evidence="3 10" id="KW-0479">Metal-binding</keyword>
<feature type="domain" description="EngC GTPase" evidence="12">
    <location>
        <begin position="133"/>
        <end position="285"/>
    </location>
</feature>
<evidence type="ECO:0000256" key="3">
    <source>
        <dbReference type="ARBA" id="ARBA00022723"/>
    </source>
</evidence>
<dbReference type="GO" id="GO:0005737">
    <property type="term" value="C:cytoplasm"/>
    <property type="evidence" value="ECO:0007669"/>
    <property type="project" value="UniProtKB-SubCell"/>
</dbReference>
<evidence type="ECO:0000259" key="12">
    <source>
        <dbReference type="PROSITE" id="PS50936"/>
    </source>
</evidence>
<evidence type="ECO:0000256" key="4">
    <source>
        <dbReference type="ARBA" id="ARBA00022730"/>
    </source>
</evidence>
<dbReference type="InterPro" id="IPR004881">
    <property type="entry name" value="Ribosome_biogen_GTPase_RsgA"/>
</dbReference>
<feature type="binding site" evidence="10">
    <location>
        <begin position="171"/>
        <end position="174"/>
    </location>
    <ligand>
        <name>GTP</name>
        <dbReference type="ChEBI" id="CHEBI:37565"/>
    </ligand>
</feature>
<evidence type="ECO:0000256" key="1">
    <source>
        <dbReference type="ARBA" id="ARBA00022490"/>
    </source>
</evidence>
<comment type="function">
    <text evidence="10">One of several proteins that assist in the late maturation steps of the functional core of the 30S ribosomal subunit. Helps release RbfA from mature subunits. May play a role in the assembly of ribosomal proteins into the subunit. Circularly permuted GTPase that catalyzes slow GTP hydrolysis, GTPase activity is stimulated by the 30S ribosomal subunit.</text>
</comment>
<reference evidence="14 15" key="1">
    <citation type="journal article" date="2014" name="Genome Announc.">
        <title>Draft Genome Sequence of Lysobacter capsici AZ78, a Bacterium Antagonistic to Plant-Pathogenic Oomycetes.</title>
        <authorList>
            <person name="Puopolo G."/>
            <person name="Sonego P."/>
            <person name="Engelen K."/>
            <person name="Pertot I."/>
        </authorList>
    </citation>
    <scope>NUCLEOTIDE SEQUENCE [LARGE SCALE GENOMIC DNA]</scope>
    <source>
        <strain evidence="14 15">AZ78</strain>
    </source>
</reference>
<dbReference type="CDD" id="cd01854">
    <property type="entry name" value="YjeQ_EngC"/>
    <property type="match status" value="1"/>
</dbReference>
<keyword evidence="15" id="KW-1185">Reference proteome</keyword>
<evidence type="ECO:0000256" key="2">
    <source>
        <dbReference type="ARBA" id="ARBA00022517"/>
    </source>
</evidence>
<dbReference type="HAMAP" id="MF_01820">
    <property type="entry name" value="GTPase_RsgA"/>
    <property type="match status" value="1"/>
</dbReference>
<evidence type="ECO:0000256" key="5">
    <source>
        <dbReference type="ARBA" id="ARBA00022741"/>
    </source>
</evidence>
<dbReference type="PROSITE" id="PS51721">
    <property type="entry name" value="G_CP"/>
    <property type="match status" value="1"/>
</dbReference>
<dbReference type="PROSITE" id="PS50936">
    <property type="entry name" value="ENGC_GTPASE"/>
    <property type="match status" value="1"/>
</dbReference>
<dbReference type="GeneID" id="97901575"/>
<dbReference type="InterPro" id="IPR030378">
    <property type="entry name" value="G_CP_dom"/>
</dbReference>
<dbReference type="AlphaFoldDB" id="A0A125MMY8"/>
<dbReference type="InterPro" id="IPR010914">
    <property type="entry name" value="RsgA_GTPase_dom"/>
</dbReference>
<keyword evidence="7 10" id="KW-0862">Zinc</keyword>
<proteinExistence type="inferred from homology"/>
<dbReference type="GO" id="GO:0003924">
    <property type="term" value="F:GTPase activity"/>
    <property type="evidence" value="ECO:0007669"/>
    <property type="project" value="UniProtKB-UniRule"/>
</dbReference>
<dbReference type="GO" id="GO:0042274">
    <property type="term" value="P:ribosomal small subunit biogenesis"/>
    <property type="evidence" value="ECO:0007669"/>
    <property type="project" value="UniProtKB-UniRule"/>
</dbReference>
<dbReference type="EC" id="3.6.1.-" evidence="10"/>
<sequence length="387" mass="41450">MPVAPLTPELAALQAIGWPITAEDPLPADPVWRQALADHPRARPARVTEQHRSGYVVSDGPDSGYRVESLPEWQRAANYKKGSLAPEQRPGVGDWMLVEGEPERAKVVALLPRYSAIKRGAAGEHYKQQLIAANIDTVFVVCGLDGDFNPRRIERYLLLVRGGAEPVIVLTKADEALAANEHAVAEASGALIELAQGVAIRAVNARDRESSVAAMSPWLKPGRTVVLVGSSGAGKSTLTNSLLGNERMKTGAVRESDARGRHTTTHRALIPLPSGACLIDTPGMRELKPTGEEDVAENFADVEALAEQCKFRDCSHASEPGCAVREAIENGKLDPQRFASYLKLSGEVSGAASKLANRRAHKTDIKAPGKPSGKPSNKSSGDKHGRR</sequence>
<feature type="binding site" evidence="10">
    <location>
        <begin position="229"/>
        <end position="237"/>
    </location>
    <ligand>
        <name>GTP</name>
        <dbReference type="ChEBI" id="CHEBI:37565"/>
    </ligand>
</feature>
<dbReference type="InterPro" id="IPR027417">
    <property type="entry name" value="P-loop_NTPase"/>
</dbReference>
<organism evidence="14 15">
    <name type="scientific">Lysobacter capsici AZ78</name>
    <dbReference type="NCBI Taxonomy" id="1444315"/>
    <lineage>
        <taxon>Bacteria</taxon>
        <taxon>Pseudomonadati</taxon>
        <taxon>Pseudomonadota</taxon>
        <taxon>Gammaproteobacteria</taxon>
        <taxon>Lysobacterales</taxon>
        <taxon>Lysobacteraceae</taxon>
        <taxon>Lysobacter</taxon>
    </lineage>
</organism>